<dbReference type="HOGENOM" id="CLU_996461_0_0_3"/>
<keyword evidence="2" id="KW-1185">Reference proteome</keyword>
<dbReference type="EMBL" id="CP002198">
    <property type="protein sequence ID" value="ADN16477.1"/>
    <property type="molecule type" value="Genomic_DNA"/>
</dbReference>
<gene>
    <name evidence="1" type="ordered locus">Cyan7822_4568</name>
</gene>
<dbReference type="Proteomes" id="UP000008206">
    <property type="component" value="Chromosome"/>
</dbReference>
<dbReference type="KEGG" id="cyj:Cyan7822_4568"/>
<reference evidence="2" key="1">
    <citation type="journal article" date="2011" name="MBio">
        <title>Novel metabolic attributes of the genus Cyanothece, comprising a group of unicellular nitrogen-fixing Cyanobacteria.</title>
        <authorList>
            <person name="Bandyopadhyay A."/>
            <person name="Elvitigala T."/>
            <person name="Welsh E."/>
            <person name="Stockel J."/>
            <person name="Liberton M."/>
            <person name="Min H."/>
            <person name="Sherman L.A."/>
            <person name="Pakrasi H.B."/>
        </authorList>
    </citation>
    <scope>NUCLEOTIDE SEQUENCE [LARGE SCALE GENOMIC DNA]</scope>
    <source>
        <strain evidence="2">PCC 7822</strain>
    </source>
</reference>
<sequence length="300" mass="33119">MTQTLCSGAGIWEVKADVPIPPKIRFNWNDGTGWQEKAPATDYTIFLRPKDQGKDGEYYDVYLSYAPNGADCPNLVYFAFVDKYMGRLRAPFGIGFGPEYYSNHRCCDDSRFSAFPNYQNYSVRILYFHHKDGSNSLIYAATDIPLSALAAFKIIDLNGKVFPPQIEYNLKIYNSKTLIYDQTNTTNPLVEKISESCQFTGEYTSVYSEVNLNPSAFLTSEIVDGKTVILKKCVGAVQNNQISSSCSQVAAVSGSCAAPKIKASQEPLCPPGTCELLCGGCLCCYNDLGYSVKSYCEGIV</sequence>
<protein>
    <submittedName>
        <fullName evidence="1">Uncharacterized protein</fullName>
    </submittedName>
</protein>
<dbReference type="AlphaFoldDB" id="E0UD12"/>
<dbReference type="STRING" id="497965.Cyan7822_4568"/>
<evidence type="ECO:0000313" key="1">
    <source>
        <dbReference type="EMBL" id="ADN16477.1"/>
    </source>
</evidence>
<proteinExistence type="predicted"/>
<evidence type="ECO:0000313" key="2">
    <source>
        <dbReference type="Proteomes" id="UP000008206"/>
    </source>
</evidence>
<organism evidence="1 2">
    <name type="scientific">Gloeothece verrucosa (strain PCC 7822)</name>
    <name type="common">Cyanothece sp. (strain PCC 7822)</name>
    <dbReference type="NCBI Taxonomy" id="497965"/>
    <lineage>
        <taxon>Bacteria</taxon>
        <taxon>Bacillati</taxon>
        <taxon>Cyanobacteriota</taxon>
        <taxon>Cyanophyceae</taxon>
        <taxon>Oscillatoriophycideae</taxon>
        <taxon>Chroococcales</taxon>
        <taxon>Aphanothecaceae</taxon>
        <taxon>Gloeothece</taxon>
        <taxon>Gloeothece verrucosa</taxon>
    </lineage>
</organism>
<name>E0UD12_GLOV7</name>
<accession>E0UD12</accession>
<dbReference type="RefSeq" id="WP_013324519.1">
    <property type="nucleotide sequence ID" value="NC_014501.1"/>
</dbReference>
<dbReference type="OrthoDB" id="430832at2"/>